<comment type="caution">
    <text evidence="1">The sequence shown here is derived from an EMBL/GenBank/DDBJ whole genome shotgun (WGS) entry which is preliminary data.</text>
</comment>
<dbReference type="InterPro" id="IPR016187">
    <property type="entry name" value="CTDL_fold"/>
</dbReference>
<organism evidence="1 2">
    <name type="scientific">Caenorhabditis angaria</name>
    <dbReference type="NCBI Taxonomy" id="860376"/>
    <lineage>
        <taxon>Eukaryota</taxon>
        <taxon>Metazoa</taxon>
        <taxon>Ecdysozoa</taxon>
        <taxon>Nematoda</taxon>
        <taxon>Chromadorea</taxon>
        <taxon>Rhabditida</taxon>
        <taxon>Rhabditina</taxon>
        <taxon>Rhabditomorpha</taxon>
        <taxon>Rhabditoidea</taxon>
        <taxon>Rhabditidae</taxon>
        <taxon>Peloderinae</taxon>
        <taxon>Caenorhabditis</taxon>
    </lineage>
</organism>
<evidence type="ECO:0008006" key="3">
    <source>
        <dbReference type="Google" id="ProtNLM"/>
    </source>
</evidence>
<dbReference type="InterPro" id="IPR016186">
    <property type="entry name" value="C-type_lectin-like/link_sf"/>
</dbReference>
<dbReference type="EMBL" id="CANHGI010000003">
    <property type="protein sequence ID" value="CAI5445712.1"/>
    <property type="molecule type" value="Genomic_DNA"/>
</dbReference>
<accession>A0A9P1IHM0</accession>
<reference evidence="1" key="1">
    <citation type="submission" date="2022-11" db="EMBL/GenBank/DDBJ databases">
        <authorList>
            <person name="Kikuchi T."/>
        </authorList>
    </citation>
    <scope>NUCLEOTIDE SEQUENCE</scope>
    <source>
        <strain evidence="1">PS1010</strain>
    </source>
</reference>
<proteinExistence type="predicted"/>
<dbReference type="SUPFAM" id="SSF56436">
    <property type="entry name" value="C-type lectin-like"/>
    <property type="match status" value="1"/>
</dbReference>
<dbReference type="AlphaFoldDB" id="A0A9P1IHM0"/>
<dbReference type="Gene3D" id="3.10.100.10">
    <property type="entry name" value="Mannose-Binding Protein A, subunit A"/>
    <property type="match status" value="1"/>
</dbReference>
<gene>
    <name evidence="1" type="ORF">CAMP_LOCUS8349</name>
</gene>
<dbReference type="PANTHER" id="PTHR23124">
    <property type="entry name" value="C-TYPE LECTIN DOMAIN-CONTAINING PROTEIN-RELATED-RELATED"/>
    <property type="match status" value="1"/>
</dbReference>
<evidence type="ECO:0000313" key="2">
    <source>
        <dbReference type="Proteomes" id="UP001152747"/>
    </source>
</evidence>
<dbReference type="Proteomes" id="UP001152747">
    <property type="component" value="Unassembled WGS sequence"/>
</dbReference>
<protein>
    <recommendedName>
        <fullName evidence="3">C-type lectin domain-containing protein</fullName>
    </recommendedName>
</protein>
<sequence length="145" mass="16317">MGEFLSGVENEHEKNWIHEKGVHLLRHHHKHIHQGALWIGGRRRPGCLGVNKNKAGCVPWAPHAFEWTDGFTTGRSQFRFRPGQPDYLHNAQEFVYMHIIDRPYGKGDHGATPGSLDDVTGDTAMTGKNTLQFVRGIVCGKRAAR</sequence>
<dbReference type="OrthoDB" id="5906624at2759"/>
<evidence type="ECO:0000313" key="1">
    <source>
        <dbReference type="EMBL" id="CAI5445712.1"/>
    </source>
</evidence>
<name>A0A9P1IHM0_9PELO</name>
<keyword evidence="2" id="KW-1185">Reference proteome</keyword>